<dbReference type="CDD" id="cd06261">
    <property type="entry name" value="TM_PBP2"/>
    <property type="match status" value="1"/>
</dbReference>
<protein>
    <submittedName>
        <fullName evidence="10">Sugar ABC transporter permease</fullName>
    </submittedName>
</protein>
<accession>A0ABM8GFV7</accession>
<comment type="similarity">
    <text evidence="7">Belongs to the binding-protein-dependent transport system permease family.</text>
</comment>
<feature type="transmembrane region" description="Helical" evidence="7">
    <location>
        <begin position="262"/>
        <end position="283"/>
    </location>
</feature>
<dbReference type="EMBL" id="AP027731">
    <property type="protein sequence ID" value="BDZ47237.1"/>
    <property type="molecule type" value="Genomic_DNA"/>
</dbReference>
<dbReference type="PANTHER" id="PTHR43744">
    <property type="entry name" value="ABC TRANSPORTER PERMEASE PROTEIN MG189-RELATED-RELATED"/>
    <property type="match status" value="1"/>
</dbReference>
<evidence type="ECO:0000256" key="6">
    <source>
        <dbReference type="ARBA" id="ARBA00023136"/>
    </source>
</evidence>
<keyword evidence="2 7" id="KW-0813">Transport</keyword>
<name>A0ABM8GFV7_9MICO</name>
<feature type="transmembrane region" description="Helical" evidence="7">
    <location>
        <begin position="127"/>
        <end position="148"/>
    </location>
</feature>
<feature type="transmembrane region" description="Helical" evidence="7">
    <location>
        <begin position="160"/>
        <end position="183"/>
    </location>
</feature>
<organism evidence="10 11">
    <name type="scientific">Naasia aerilata</name>
    <dbReference type="NCBI Taxonomy" id="1162966"/>
    <lineage>
        <taxon>Bacteria</taxon>
        <taxon>Bacillati</taxon>
        <taxon>Actinomycetota</taxon>
        <taxon>Actinomycetes</taxon>
        <taxon>Micrococcales</taxon>
        <taxon>Microbacteriaceae</taxon>
        <taxon>Naasia</taxon>
    </lineage>
</organism>
<evidence type="ECO:0000256" key="8">
    <source>
        <dbReference type="SAM" id="MobiDB-lite"/>
    </source>
</evidence>
<evidence type="ECO:0000259" key="9">
    <source>
        <dbReference type="PROSITE" id="PS50928"/>
    </source>
</evidence>
<reference evidence="11" key="1">
    <citation type="journal article" date="2019" name="Int. J. Syst. Evol. Microbiol.">
        <title>The Global Catalogue of Microorganisms (GCM) 10K type strain sequencing project: providing services to taxonomists for standard genome sequencing and annotation.</title>
        <authorList>
            <consortium name="The Broad Institute Genomics Platform"/>
            <consortium name="The Broad Institute Genome Sequencing Center for Infectious Disease"/>
            <person name="Wu L."/>
            <person name="Ma J."/>
        </authorList>
    </citation>
    <scope>NUCLEOTIDE SEQUENCE [LARGE SCALE GENOMIC DNA]</scope>
    <source>
        <strain evidence="11">NBRC 108725</strain>
    </source>
</reference>
<dbReference type="Proteomes" id="UP001321498">
    <property type="component" value="Chromosome"/>
</dbReference>
<keyword evidence="4 7" id="KW-0812">Transmembrane</keyword>
<keyword evidence="3" id="KW-1003">Cell membrane</keyword>
<gene>
    <name evidence="10" type="ORF">GCM10025866_31460</name>
</gene>
<dbReference type="Pfam" id="PF00528">
    <property type="entry name" value="BPD_transp_1"/>
    <property type="match status" value="1"/>
</dbReference>
<dbReference type="PANTHER" id="PTHR43744:SF8">
    <property type="entry name" value="SN-GLYCEROL-3-PHOSPHATE TRANSPORT SYSTEM PERMEASE PROTEIN UGPE"/>
    <property type="match status" value="1"/>
</dbReference>
<evidence type="ECO:0000256" key="7">
    <source>
        <dbReference type="RuleBase" id="RU363032"/>
    </source>
</evidence>
<evidence type="ECO:0000256" key="1">
    <source>
        <dbReference type="ARBA" id="ARBA00004651"/>
    </source>
</evidence>
<dbReference type="InterPro" id="IPR000515">
    <property type="entry name" value="MetI-like"/>
</dbReference>
<proteinExistence type="inferred from homology"/>
<evidence type="ECO:0000256" key="5">
    <source>
        <dbReference type="ARBA" id="ARBA00022989"/>
    </source>
</evidence>
<evidence type="ECO:0000313" key="10">
    <source>
        <dbReference type="EMBL" id="BDZ47237.1"/>
    </source>
</evidence>
<feature type="region of interest" description="Disordered" evidence="8">
    <location>
        <begin position="1"/>
        <end position="22"/>
    </location>
</feature>
<evidence type="ECO:0000256" key="2">
    <source>
        <dbReference type="ARBA" id="ARBA00022448"/>
    </source>
</evidence>
<evidence type="ECO:0000256" key="4">
    <source>
        <dbReference type="ARBA" id="ARBA00022692"/>
    </source>
</evidence>
<keyword evidence="11" id="KW-1185">Reference proteome</keyword>
<dbReference type="InterPro" id="IPR035906">
    <property type="entry name" value="MetI-like_sf"/>
</dbReference>
<comment type="subcellular location">
    <subcellularLocation>
        <location evidence="1 7">Cell membrane</location>
        <topology evidence="1 7">Multi-pass membrane protein</topology>
    </subcellularLocation>
</comment>
<dbReference type="SUPFAM" id="SSF161098">
    <property type="entry name" value="MetI-like"/>
    <property type="match status" value="1"/>
</dbReference>
<dbReference type="Gene3D" id="1.10.3720.10">
    <property type="entry name" value="MetI-like"/>
    <property type="match status" value="1"/>
</dbReference>
<evidence type="ECO:0000256" key="3">
    <source>
        <dbReference type="ARBA" id="ARBA00022475"/>
    </source>
</evidence>
<sequence length="298" mass="32139">MTAASSLARPAPGGPHSRGGGVRARRSAASTLRYAALIAGAVVMVTPFVYMVSTSFKSQAYVLTVPPQFIPNPATTDNYTQALTTQDFGLYFLNSAVVAVISTALSVLLSSMMAYGFARYRFPGRELIFRILLIGLVVPAMMLIIPQFVLAKNLGLLDSLAGLVVFYVAGSLALNTFLLRGFFEAIPEELDQAMQVDGAGAFTRYWRLALPLAKPALATATIFTFLATWDEFVWSLTIINSPAHRTLPVAIKLFQGQNATQWGLVFAASLLAVIPVVVVFLVFQRYFVQGLTTGAVKG</sequence>
<feature type="transmembrane region" description="Helical" evidence="7">
    <location>
        <begin position="204"/>
        <end position="227"/>
    </location>
</feature>
<dbReference type="PROSITE" id="PS50928">
    <property type="entry name" value="ABC_TM1"/>
    <property type="match status" value="1"/>
</dbReference>
<keyword evidence="6 7" id="KW-0472">Membrane</keyword>
<keyword evidence="5 7" id="KW-1133">Transmembrane helix</keyword>
<feature type="domain" description="ABC transmembrane type-1" evidence="9">
    <location>
        <begin position="92"/>
        <end position="283"/>
    </location>
</feature>
<evidence type="ECO:0000313" key="11">
    <source>
        <dbReference type="Proteomes" id="UP001321498"/>
    </source>
</evidence>
<dbReference type="RefSeq" id="WP_286277186.1">
    <property type="nucleotide sequence ID" value="NZ_AP027731.1"/>
</dbReference>
<feature type="transmembrane region" description="Helical" evidence="7">
    <location>
        <begin position="32"/>
        <end position="53"/>
    </location>
</feature>
<feature type="transmembrane region" description="Helical" evidence="7">
    <location>
        <begin position="91"/>
        <end position="115"/>
    </location>
</feature>